<dbReference type="Gene3D" id="1.50.40.10">
    <property type="entry name" value="Mitochondrial carrier domain"/>
    <property type="match status" value="1"/>
</dbReference>
<organism evidence="5 6">
    <name type="scientific">Musa acuminata subsp. malaccensis</name>
    <name type="common">Wild banana</name>
    <name type="synonym">Musa malaccensis</name>
    <dbReference type="NCBI Taxonomy" id="214687"/>
    <lineage>
        <taxon>Eukaryota</taxon>
        <taxon>Viridiplantae</taxon>
        <taxon>Streptophyta</taxon>
        <taxon>Embryophyta</taxon>
        <taxon>Tracheophyta</taxon>
        <taxon>Spermatophyta</taxon>
        <taxon>Magnoliopsida</taxon>
        <taxon>Liliopsida</taxon>
        <taxon>Zingiberales</taxon>
        <taxon>Musaceae</taxon>
        <taxon>Musa</taxon>
    </lineage>
</organism>
<dbReference type="Pfam" id="PF00153">
    <property type="entry name" value="Mito_carr"/>
    <property type="match status" value="1"/>
</dbReference>
<keyword evidence="2" id="KW-0812">Transmembrane</keyword>
<dbReference type="Proteomes" id="UP000012960">
    <property type="component" value="Unplaced"/>
</dbReference>
<evidence type="ECO:0000313" key="5">
    <source>
        <dbReference type="EnsemblPlants" id="Ma10_p05840.1"/>
    </source>
</evidence>
<dbReference type="InterPro" id="IPR023395">
    <property type="entry name" value="MCP_dom_sf"/>
</dbReference>
<reference evidence="5" key="1">
    <citation type="submission" date="2021-05" db="UniProtKB">
        <authorList>
            <consortium name="EnsemblPlants"/>
        </authorList>
    </citation>
    <scope>IDENTIFICATION</scope>
    <source>
        <strain evidence="5">subsp. malaccensis</strain>
    </source>
</reference>
<accession>A0A804KT19</accession>
<dbReference type="InParanoid" id="A0A804KT19"/>
<keyword evidence="3" id="KW-0472">Membrane</keyword>
<dbReference type="AlphaFoldDB" id="A0A804KT19"/>
<evidence type="ECO:0000256" key="4">
    <source>
        <dbReference type="SAM" id="SignalP"/>
    </source>
</evidence>
<dbReference type="Gramene" id="Ma10_t05840.1">
    <property type="protein sequence ID" value="Ma10_p05840.1"/>
    <property type="gene ID" value="Ma10_g05840"/>
</dbReference>
<dbReference type="InterPro" id="IPR018108">
    <property type="entry name" value="MCP_transmembrane"/>
</dbReference>
<protein>
    <submittedName>
        <fullName evidence="5">Uncharacterized protein</fullName>
    </submittedName>
</protein>
<dbReference type="GO" id="GO:0016020">
    <property type="term" value="C:membrane"/>
    <property type="evidence" value="ECO:0007669"/>
    <property type="project" value="UniProtKB-SubCell"/>
</dbReference>
<sequence>MVLNCLLVYVFLSENVQTNAMYYRGISHALYAICRGEGMRGLYKGLGPTLLVSDLF</sequence>
<feature type="chain" id="PRO_5032514651" evidence="4">
    <location>
        <begin position="21"/>
        <end position="56"/>
    </location>
</feature>
<dbReference type="SUPFAM" id="SSF103506">
    <property type="entry name" value="Mitochondrial carrier"/>
    <property type="match status" value="1"/>
</dbReference>
<dbReference type="EnsemblPlants" id="Ma10_t05840.1">
    <property type="protein sequence ID" value="Ma10_p05840.1"/>
    <property type="gene ID" value="Ma10_g05840"/>
</dbReference>
<comment type="subcellular location">
    <subcellularLocation>
        <location evidence="1">Membrane</location>
        <topology evidence="1">Multi-pass membrane protein</topology>
    </subcellularLocation>
</comment>
<proteinExistence type="predicted"/>
<evidence type="ECO:0000256" key="3">
    <source>
        <dbReference type="ARBA" id="ARBA00023136"/>
    </source>
</evidence>
<evidence type="ECO:0000313" key="6">
    <source>
        <dbReference type="Proteomes" id="UP000012960"/>
    </source>
</evidence>
<keyword evidence="6" id="KW-1185">Reference proteome</keyword>
<name>A0A804KT19_MUSAM</name>
<evidence type="ECO:0000256" key="1">
    <source>
        <dbReference type="ARBA" id="ARBA00004141"/>
    </source>
</evidence>
<evidence type="ECO:0000256" key="2">
    <source>
        <dbReference type="ARBA" id="ARBA00022692"/>
    </source>
</evidence>
<feature type="signal peptide" evidence="4">
    <location>
        <begin position="1"/>
        <end position="20"/>
    </location>
</feature>
<keyword evidence="4" id="KW-0732">Signal</keyword>